<evidence type="ECO:0000259" key="5">
    <source>
        <dbReference type="Pfam" id="PF01555"/>
    </source>
</evidence>
<evidence type="ECO:0000259" key="6">
    <source>
        <dbReference type="Pfam" id="PF04471"/>
    </source>
</evidence>
<protein>
    <submittedName>
        <fullName evidence="7">DNA methyltransferase</fullName>
    </submittedName>
</protein>
<reference evidence="7" key="1">
    <citation type="submission" date="2023-05" db="EMBL/GenBank/DDBJ databases">
        <title>Anaerotaeda fermentans gen. nov., sp. nov., a novel anaerobic planctomycete of the new family within the order Sedimentisphaerales isolated from Taman Peninsula, Russia.</title>
        <authorList>
            <person name="Khomyakova M.A."/>
            <person name="Merkel A.Y."/>
            <person name="Slobodkin A.I."/>
        </authorList>
    </citation>
    <scope>NUCLEOTIDE SEQUENCE</scope>
    <source>
        <strain evidence="7">M17dextr</strain>
    </source>
</reference>
<keyword evidence="3" id="KW-0808">Transferase</keyword>
<evidence type="ECO:0000256" key="2">
    <source>
        <dbReference type="ARBA" id="ARBA00022603"/>
    </source>
</evidence>
<dbReference type="GO" id="GO:0008170">
    <property type="term" value="F:N-methyltransferase activity"/>
    <property type="evidence" value="ECO:0007669"/>
    <property type="project" value="InterPro"/>
</dbReference>
<dbReference type="Gene3D" id="3.40.50.150">
    <property type="entry name" value="Vaccinia Virus protein VP39"/>
    <property type="match status" value="1"/>
</dbReference>
<dbReference type="GO" id="GO:0003677">
    <property type="term" value="F:DNA binding"/>
    <property type="evidence" value="ECO:0007669"/>
    <property type="project" value="InterPro"/>
</dbReference>
<dbReference type="AlphaFoldDB" id="A0AAW6TUQ3"/>
<dbReference type="InterPro" id="IPR002052">
    <property type="entry name" value="DNA_methylase_N6_adenine_CS"/>
</dbReference>
<dbReference type="EMBL" id="JASCXX010000011">
    <property type="protein sequence ID" value="MDI6449481.1"/>
    <property type="molecule type" value="Genomic_DNA"/>
</dbReference>
<organism evidence="7 8">
    <name type="scientific">Anaerobaca lacustris</name>
    <dbReference type="NCBI Taxonomy" id="3044600"/>
    <lineage>
        <taxon>Bacteria</taxon>
        <taxon>Pseudomonadati</taxon>
        <taxon>Planctomycetota</taxon>
        <taxon>Phycisphaerae</taxon>
        <taxon>Sedimentisphaerales</taxon>
        <taxon>Anaerobacaceae</taxon>
        <taxon>Anaerobaca</taxon>
    </lineage>
</organism>
<dbReference type="InterPro" id="IPR001091">
    <property type="entry name" value="RM_Methyltransferase"/>
</dbReference>
<evidence type="ECO:0000256" key="1">
    <source>
        <dbReference type="ARBA" id="ARBA00006594"/>
    </source>
</evidence>
<keyword evidence="8" id="KW-1185">Reference proteome</keyword>
<feature type="compositionally biased region" description="Polar residues" evidence="4">
    <location>
        <begin position="1"/>
        <end position="10"/>
    </location>
</feature>
<evidence type="ECO:0000256" key="4">
    <source>
        <dbReference type="SAM" id="MobiDB-lite"/>
    </source>
</evidence>
<dbReference type="PROSITE" id="PS00092">
    <property type="entry name" value="N6_MTASE"/>
    <property type="match status" value="1"/>
</dbReference>
<dbReference type="PANTHER" id="PTHR13370">
    <property type="entry name" value="RNA METHYLASE-RELATED"/>
    <property type="match status" value="1"/>
</dbReference>
<evidence type="ECO:0000313" key="8">
    <source>
        <dbReference type="Proteomes" id="UP001431776"/>
    </source>
</evidence>
<evidence type="ECO:0000313" key="7">
    <source>
        <dbReference type="EMBL" id="MDI6449481.1"/>
    </source>
</evidence>
<dbReference type="PANTHER" id="PTHR13370:SF24">
    <property type="entry name" value="TYPE III RESTRICTION-MODIFICATION ENZYME STYLTI MOD SUBUNIT"/>
    <property type="match status" value="1"/>
</dbReference>
<dbReference type="RefSeq" id="WP_349244890.1">
    <property type="nucleotide sequence ID" value="NZ_JASCXX010000011.1"/>
</dbReference>
<dbReference type="InterPro" id="IPR007560">
    <property type="entry name" value="Restrct_endonuc_IV_Mrr"/>
</dbReference>
<dbReference type="SUPFAM" id="SSF53335">
    <property type="entry name" value="S-adenosyl-L-methionine-dependent methyltransferases"/>
    <property type="match status" value="1"/>
</dbReference>
<dbReference type="PRINTS" id="PR00508">
    <property type="entry name" value="S21N4MTFRASE"/>
</dbReference>
<dbReference type="Proteomes" id="UP001431776">
    <property type="component" value="Unassembled WGS sequence"/>
</dbReference>
<evidence type="ECO:0000256" key="3">
    <source>
        <dbReference type="ARBA" id="ARBA00022679"/>
    </source>
</evidence>
<accession>A0AAW6TUQ3</accession>
<dbReference type="Pfam" id="PF04471">
    <property type="entry name" value="Mrr_cat"/>
    <property type="match status" value="1"/>
</dbReference>
<feature type="domain" description="Restriction endonuclease type IV Mrr" evidence="6">
    <location>
        <begin position="376"/>
        <end position="475"/>
    </location>
</feature>
<gene>
    <name evidence="7" type="ORF">QJ522_10550</name>
</gene>
<keyword evidence="2 7" id="KW-0489">Methyltransferase</keyword>
<comment type="caution">
    <text evidence="7">The sequence shown here is derived from an EMBL/GenBank/DDBJ whole genome shotgun (WGS) entry which is preliminary data.</text>
</comment>
<comment type="similarity">
    <text evidence="1">Belongs to the N(4)/N(6)-methyltransferase family.</text>
</comment>
<dbReference type="Pfam" id="PF01555">
    <property type="entry name" value="N6_N4_Mtase"/>
    <property type="match status" value="1"/>
</dbReference>
<feature type="region of interest" description="Disordered" evidence="4">
    <location>
        <begin position="1"/>
        <end position="21"/>
    </location>
</feature>
<feature type="domain" description="DNA methylase N-4/N-6" evidence="5">
    <location>
        <begin position="45"/>
        <end position="339"/>
    </location>
</feature>
<dbReference type="InterPro" id="IPR029063">
    <property type="entry name" value="SAM-dependent_MTases_sf"/>
</dbReference>
<dbReference type="CDD" id="cd02440">
    <property type="entry name" value="AdoMet_MTases"/>
    <property type="match status" value="1"/>
</dbReference>
<name>A0AAW6TUQ3_9BACT</name>
<dbReference type="InterPro" id="IPR002941">
    <property type="entry name" value="DNA_methylase_N4/N6"/>
</dbReference>
<proteinExistence type="inferred from homology"/>
<dbReference type="GO" id="GO:0032259">
    <property type="term" value="P:methylation"/>
    <property type="evidence" value="ECO:0007669"/>
    <property type="project" value="UniProtKB-KW"/>
</dbReference>
<dbReference type="GO" id="GO:0005737">
    <property type="term" value="C:cytoplasm"/>
    <property type="evidence" value="ECO:0007669"/>
    <property type="project" value="TreeGrafter"/>
</dbReference>
<sequence length="503" mass="57934">MAKKATSQADKTPPPPGKPSALVDTRVIYCGDNLDQLRKLPDGCVDLIYIDPPFNSNRNYEVFWGETKEKRAFEDRHASTAAYIEFMRPRCVELHRVLKKTGSFYYHCDWHASHYVKVMLDQIFGENQFGSEIIWRRNPAKGLAFTGYPNNHDSIFYYNKDVRSFTFNRPYIKYDLANLDEKTARKYCHRDADGRIYRLDNLINPNPDRPNLTYEFLGVTRVWRWTKKRMQEAYERGIVVQTRPGSVPQLKRYLDEQEGRPVDTVWTDISPINSQAQERLGYPTQKPLALLERIIKASSNENDIVLDAFCGCGTALVAAENLGRQWIGIDISPTACRVMAKRLRDVCHIREDEKLWRIGRGFIVRDLPWSEAQLRKIPPFEFENWAVIALGGIPNKAQVGDMGIDGRIYPVSATPKKREGELAFMDVWYPIQVKQKDKAGRPDIDAFEAAMMREDRQKGFFIAFDYTADALTEIQAFFTRSGKTIVALTVKDILEEQIAHKLA</sequence>